<dbReference type="Gene3D" id="3.40.50.10320">
    <property type="entry name" value="LmbE-like"/>
    <property type="match status" value="1"/>
</dbReference>
<keyword evidence="2" id="KW-0378">Hydrolase</keyword>
<dbReference type="EC" id="3.5.1.-" evidence="2"/>
<dbReference type="Pfam" id="PF02585">
    <property type="entry name" value="PIG-L"/>
    <property type="match status" value="1"/>
</dbReference>
<gene>
    <name evidence="2" type="ORF">AB5L97_07805</name>
</gene>
<sequence>MLPQRTLMLVVAHPDDDSFGVAGSVALHGDEPAFRFVLVLATDGSAGQIAPGVAATPETLGSVRRAEDHLAWVAHGRVPDRREWLDYDDGRVADVGHPELTGRILEIMAEERPDVVCTFGPDGLTGHPDHIAVGRATDAAFAALAGNGAGCRRLLHWGMKLSTWESINRARARAGIPPWDPTQVYHFRGIADELIDMRVDTRTVAGRVVDGIEQHRSQRLALFQEHMTREAWLSAASREYFVQAWPPRERGLPLLTDLFEGLD</sequence>
<dbReference type="SUPFAM" id="SSF102588">
    <property type="entry name" value="LmbE-like"/>
    <property type="match status" value="1"/>
</dbReference>
<dbReference type="RefSeq" id="WP_307959021.1">
    <property type="nucleotide sequence ID" value="NZ_CP163302.1"/>
</dbReference>
<dbReference type="EMBL" id="CP163302">
    <property type="protein sequence ID" value="XDP46886.1"/>
    <property type="molecule type" value="Genomic_DNA"/>
</dbReference>
<dbReference type="GO" id="GO:0016137">
    <property type="term" value="P:glycoside metabolic process"/>
    <property type="evidence" value="ECO:0007669"/>
    <property type="project" value="UniProtKB-ARBA"/>
</dbReference>
<dbReference type="InterPro" id="IPR024078">
    <property type="entry name" value="LmbE-like_dom_sf"/>
</dbReference>
<dbReference type="GO" id="GO:0016811">
    <property type="term" value="F:hydrolase activity, acting on carbon-nitrogen (but not peptide) bonds, in linear amides"/>
    <property type="evidence" value="ECO:0007669"/>
    <property type="project" value="TreeGrafter"/>
</dbReference>
<evidence type="ECO:0000256" key="1">
    <source>
        <dbReference type="ARBA" id="ARBA00022833"/>
    </source>
</evidence>
<evidence type="ECO:0000313" key="2">
    <source>
        <dbReference type="EMBL" id="XDP46886.1"/>
    </source>
</evidence>
<dbReference type="InterPro" id="IPR003737">
    <property type="entry name" value="GlcNAc_PI_deacetylase-related"/>
</dbReference>
<organism evidence="2">
    <name type="scientific">Sinomonas puerhi</name>
    <dbReference type="NCBI Taxonomy" id="3238584"/>
    <lineage>
        <taxon>Bacteria</taxon>
        <taxon>Bacillati</taxon>
        <taxon>Actinomycetota</taxon>
        <taxon>Actinomycetes</taxon>
        <taxon>Micrococcales</taxon>
        <taxon>Micrococcaceae</taxon>
        <taxon>Sinomonas</taxon>
    </lineage>
</organism>
<dbReference type="AlphaFoldDB" id="A0AB39L7B0"/>
<proteinExistence type="predicted"/>
<protein>
    <submittedName>
        <fullName evidence="2">PIG-L deacetylase family protein</fullName>
        <ecNumber evidence="2">3.5.1.-</ecNumber>
    </submittedName>
</protein>
<dbReference type="PANTHER" id="PTHR12993:SF11">
    <property type="entry name" value="N-ACETYLGLUCOSAMINYL-PHOSPHATIDYLINOSITOL DE-N-ACETYLASE"/>
    <property type="match status" value="1"/>
</dbReference>
<accession>A0AB39L7B0</accession>
<keyword evidence="1" id="KW-0862">Zinc</keyword>
<reference evidence="2" key="1">
    <citation type="submission" date="2024-07" db="EMBL/GenBank/DDBJ databases">
        <authorList>
            <person name="fu j."/>
        </authorList>
    </citation>
    <scope>NUCLEOTIDE SEQUENCE</scope>
    <source>
        <strain evidence="2">P10A9</strain>
    </source>
</reference>
<name>A0AB39L7B0_9MICC</name>
<dbReference type="PANTHER" id="PTHR12993">
    <property type="entry name" value="N-ACETYLGLUCOSAMINYL-PHOSPHATIDYLINOSITOL DE-N-ACETYLASE-RELATED"/>
    <property type="match status" value="1"/>
</dbReference>
<dbReference type="KEGG" id="spue:AB5L97_07805"/>